<organism evidence="2 3">
    <name type="scientific">Rhodocollybia butyracea</name>
    <dbReference type="NCBI Taxonomy" id="206335"/>
    <lineage>
        <taxon>Eukaryota</taxon>
        <taxon>Fungi</taxon>
        <taxon>Dikarya</taxon>
        <taxon>Basidiomycota</taxon>
        <taxon>Agaricomycotina</taxon>
        <taxon>Agaricomycetes</taxon>
        <taxon>Agaricomycetidae</taxon>
        <taxon>Agaricales</taxon>
        <taxon>Marasmiineae</taxon>
        <taxon>Omphalotaceae</taxon>
        <taxon>Rhodocollybia</taxon>
    </lineage>
</organism>
<feature type="region of interest" description="Disordered" evidence="1">
    <location>
        <begin position="131"/>
        <end position="170"/>
    </location>
</feature>
<dbReference type="EMBL" id="JADNRY010000001">
    <property type="protein sequence ID" value="KAF9078298.1"/>
    <property type="molecule type" value="Genomic_DNA"/>
</dbReference>
<evidence type="ECO:0000313" key="3">
    <source>
        <dbReference type="Proteomes" id="UP000772434"/>
    </source>
</evidence>
<comment type="caution">
    <text evidence="2">The sequence shown here is derived from an EMBL/GenBank/DDBJ whole genome shotgun (WGS) entry which is preliminary data.</text>
</comment>
<evidence type="ECO:0000256" key="1">
    <source>
        <dbReference type="SAM" id="MobiDB-lite"/>
    </source>
</evidence>
<accession>A0A9P5QBJ1</accession>
<evidence type="ECO:0000313" key="2">
    <source>
        <dbReference type="EMBL" id="KAF9078298.1"/>
    </source>
</evidence>
<name>A0A9P5QBJ1_9AGAR</name>
<sequence length="170" mass="19166">MLALSPARDLFAPTYHHQAPFTLSHRQHAFVESPAQRRARVAFLQKQEDTERRVDNWVREQVEQSAFMTTMSPGNAKVKGHKRNPSLRREGALAVKAVPDELLLGHLLKDSRNLSSITEEDEEPYILYSTPSPQFPTAAAVPSSPARSTKKISHYRRLSDLEAIPEGPEE</sequence>
<dbReference type="Proteomes" id="UP000772434">
    <property type="component" value="Unassembled WGS sequence"/>
</dbReference>
<gene>
    <name evidence="2" type="ORF">BDP27DRAFT_1309367</name>
</gene>
<dbReference type="OrthoDB" id="3051277at2759"/>
<protein>
    <submittedName>
        <fullName evidence="2">Uncharacterized protein</fullName>
    </submittedName>
</protein>
<reference evidence="2" key="1">
    <citation type="submission" date="2020-11" db="EMBL/GenBank/DDBJ databases">
        <authorList>
            <consortium name="DOE Joint Genome Institute"/>
            <person name="Ahrendt S."/>
            <person name="Riley R."/>
            <person name="Andreopoulos W."/>
            <person name="Labutti K."/>
            <person name="Pangilinan J."/>
            <person name="Ruiz-Duenas F.J."/>
            <person name="Barrasa J.M."/>
            <person name="Sanchez-Garcia M."/>
            <person name="Camarero S."/>
            <person name="Miyauchi S."/>
            <person name="Serrano A."/>
            <person name="Linde D."/>
            <person name="Babiker R."/>
            <person name="Drula E."/>
            <person name="Ayuso-Fernandez I."/>
            <person name="Pacheco R."/>
            <person name="Padilla G."/>
            <person name="Ferreira P."/>
            <person name="Barriuso J."/>
            <person name="Kellner H."/>
            <person name="Castanera R."/>
            <person name="Alfaro M."/>
            <person name="Ramirez L."/>
            <person name="Pisabarro A.G."/>
            <person name="Kuo A."/>
            <person name="Tritt A."/>
            <person name="Lipzen A."/>
            <person name="He G."/>
            <person name="Yan M."/>
            <person name="Ng V."/>
            <person name="Cullen D."/>
            <person name="Martin F."/>
            <person name="Rosso M.-N."/>
            <person name="Henrissat B."/>
            <person name="Hibbett D."/>
            <person name="Martinez A.T."/>
            <person name="Grigoriev I.V."/>
        </authorList>
    </citation>
    <scope>NUCLEOTIDE SEQUENCE</scope>
    <source>
        <strain evidence="2">AH 40177</strain>
    </source>
</reference>
<dbReference type="AlphaFoldDB" id="A0A9P5QBJ1"/>
<keyword evidence="3" id="KW-1185">Reference proteome</keyword>
<proteinExistence type="predicted"/>